<organism evidence="1 2">
    <name type="scientific">Suillus luteus UH-Slu-Lm8-n1</name>
    <dbReference type="NCBI Taxonomy" id="930992"/>
    <lineage>
        <taxon>Eukaryota</taxon>
        <taxon>Fungi</taxon>
        <taxon>Dikarya</taxon>
        <taxon>Basidiomycota</taxon>
        <taxon>Agaricomycotina</taxon>
        <taxon>Agaricomycetes</taxon>
        <taxon>Agaricomycetidae</taxon>
        <taxon>Boletales</taxon>
        <taxon>Suillineae</taxon>
        <taxon>Suillaceae</taxon>
        <taxon>Suillus</taxon>
    </lineage>
</organism>
<evidence type="ECO:0000313" key="2">
    <source>
        <dbReference type="Proteomes" id="UP000054485"/>
    </source>
</evidence>
<gene>
    <name evidence="1" type="ORF">CY34DRAFT_810825</name>
</gene>
<keyword evidence="2" id="KW-1185">Reference proteome</keyword>
<dbReference type="EMBL" id="KN835485">
    <property type="protein sequence ID" value="KIK36954.1"/>
    <property type="molecule type" value="Genomic_DNA"/>
</dbReference>
<protein>
    <submittedName>
        <fullName evidence="1">Uncharacterized protein</fullName>
    </submittedName>
</protein>
<reference evidence="1 2" key="1">
    <citation type="submission" date="2014-04" db="EMBL/GenBank/DDBJ databases">
        <authorList>
            <consortium name="DOE Joint Genome Institute"/>
            <person name="Kuo A."/>
            <person name="Ruytinx J."/>
            <person name="Rineau F."/>
            <person name="Colpaert J."/>
            <person name="Kohler A."/>
            <person name="Nagy L.G."/>
            <person name="Floudas D."/>
            <person name="Copeland A."/>
            <person name="Barry K.W."/>
            <person name="Cichocki N."/>
            <person name="Veneault-Fourrey C."/>
            <person name="LaButti K."/>
            <person name="Lindquist E.A."/>
            <person name="Lipzen A."/>
            <person name="Lundell T."/>
            <person name="Morin E."/>
            <person name="Murat C."/>
            <person name="Sun H."/>
            <person name="Tunlid A."/>
            <person name="Henrissat B."/>
            <person name="Grigoriev I.V."/>
            <person name="Hibbett D.S."/>
            <person name="Martin F."/>
            <person name="Nordberg H.P."/>
            <person name="Cantor M.N."/>
            <person name="Hua S.X."/>
        </authorList>
    </citation>
    <scope>NUCLEOTIDE SEQUENCE [LARGE SCALE GENOMIC DNA]</scope>
    <source>
        <strain evidence="1 2">UH-Slu-Lm8-n1</strain>
    </source>
</reference>
<accession>A0A0D0AFM1</accession>
<dbReference type="InParanoid" id="A0A0D0AFM1"/>
<dbReference type="AlphaFoldDB" id="A0A0D0AFM1"/>
<name>A0A0D0AFM1_9AGAM</name>
<dbReference type="HOGENOM" id="CLU_2414765_0_0_1"/>
<sequence length="92" mass="9936">MYRFRLRGIKYKIGRWDVVSRENLSSLIPQNSNSGPEDQAKVSLQAAGSNHACWGCENASVVAATVAPGVCRIAILTSCAHTACHMVDLTTM</sequence>
<proteinExistence type="predicted"/>
<evidence type="ECO:0000313" key="1">
    <source>
        <dbReference type="EMBL" id="KIK36954.1"/>
    </source>
</evidence>
<dbReference type="Proteomes" id="UP000054485">
    <property type="component" value="Unassembled WGS sequence"/>
</dbReference>
<reference evidence="2" key="2">
    <citation type="submission" date="2015-01" db="EMBL/GenBank/DDBJ databases">
        <title>Evolutionary Origins and Diversification of the Mycorrhizal Mutualists.</title>
        <authorList>
            <consortium name="DOE Joint Genome Institute"/>
            <consortium name="Mycorrhizal Genomics Consortium"/>
            <person name="Kohler A."/>
            <person name="Kuo A."/>
            <person name="Nagy L.G."/>
            <person name="Floudas D."/>
            <person name="Copeland A."/>
            <person name="Barry K.W."/>
            <person name="Cichocki N."/>
            <person name="Veneault-Fourrey C."/>
            <person name="LaButti K."/>
            <person name="Lindquist E.A."/>
            <person name="Lipzen A."/>
            <person name="Lundell T."/>
            <person name="Morin E."/>
            <person name="Murat C."/>
            <person name="Riley R."/>
            <person name="Ohm R."/>
            <person name="Sun H."/>
            <person name="Tunlid A."/>
            <person name="Henrissat B."/>
            <person name="Grigoriev I.V."/>
            <person name="Hibbett D.S."/>
            <person name="Martin F."/>
        </authorList>
    </citation>
    <scope>NUCLEOTIDE SEQUENCE [LARGE SCALE GENOMIC DNA]</scope>
    <source>
        <strain evidence="2">UH-Slu-Lm8-n1</strain>
    </source>
</reference>